<feature type="compositionally biased region" description="Basic and acidic residues" evidence="4">
    <location>
        <begin position="161"/>
        <end position="174"/>
    </location>
</feature>
<dbReference type="Pfam" id="PF04935">
    <property type="entry name" value="SURF6"/>
    <property type="match status" value="1"/>
</dbReference>
<dbReference type="GO" id="GO:0042273">
    <property type="term" value="P:ribosomal large subunit biogenesis"/>
    <property type="evidence" value="ECO:0007669"/>
    <property type="project" value="TreeGrafter"/>
</dbReference>
<dbReference type="PANTHER" id="PTHR14369:SF0">
    <property type="entry name" value="SURFEIT LOCUS PROTEIN 6"/>
    <property type="match status" value="1"/>
</dbReference>
<evidence type="ECO:0000259" key="5">
    <source>
        <dbReference type="Pfam" id="PF04935"/>
    </source>
</evidence>
<evidence type="ECO:0000256" key="4">
    <source>
        <dbReference type="SAM" id="MobiDB-lite"/>
    </source>
</evidence>
<feature type="region of interest" description="Disordered" evidence="4">
    <location>
        <begin position="266"/>
        <end position="368"/>
    </location>
</feature>
<comment type="subcellular location">
    <subcellularLocation>
        <location evidence="1">Nucleus</location>
    </subcellularLocation>
</comment>
<feature type="compositionally biased region" description="Basic residues" evidence="4">
    <location>
        <begin position="345"/>
        <end position="368"/>
    </location>
</feature>
<protein>
    <recommendedName>
        <fullName evidence="5">Ribosomal RNA-processing protein 14/surfeit locus protein 6 C-terminal domain-containing protein</fullName>
    </recommendedName>
</protein>
<name>A0A131Y002_IXORI</name>
<organism evidence="6">
    <name type="scientific">Ixodes ricinus</name>
    <name type="common">Common tick</name>
    <name type="synonym">Acarus ricinus</name>
    <dbReference type="NCBI Taxonomy" id="34613"/>
    <lineage>
        <taxon>Eukaryota</taxon>
        <taxon>Metazoa</taxon>
        <taxon>Ecdysozoa</taxon>
        <taxon>Arthropoda</taxon>
        <taxon>Chelicerata</taxon>
        <taxon>Arachnida</taxon>
        <taxon>Acari</taxon>
        <taxon>Parasitiformes</taxon>
        <taxon>Ixodida</taxon>
        <taxon>Ixodoidea</taxon>
        <taxon>Ixodidae</taxon>
        <taxon>Ixodinae</taxon>
        <taxon>Ixodes</taxon>
    </lineage>
</organism>
<evidence type="ECO:0000256" key="3">
    <source>
        <dbReference type="ARBA" id="ARBA00023242"/>
    </source>
</evidence>
<comment type="similarity">
    <text evidence="2">Belongs to the SURF6 family.</text>
</comment>
<dbReference type="InterPro" id="IPR029190">
    <property type="entry name" value="Rrp14/SURF6_C"/>
</dbReference>
<dbReference type="GO" id="GO:0003677">
    <property type="term" value="F:DNA binding"/>
    <property type="evidence" value="ECO:0007669"/>
    <property type="project" value="TreeGrafter"/>
</dbReference>
<keyword evidence="3" id="KW-0539">Nucleus</keyword>
<dbReference type="GO" id="GO:0003723">
    <property type="term" value="F:RNA binding"/>
    <property type="evidence" value="ECO:0007669"/>
    <property type="project" value="TreeGrafter"/>
</dbReference>
<feature type="compositionally biased region" description="Basic and acidic residues" evidence="4">
    <location>
        <begin position="266"/>
        <end position="280"/>
    </location>
</feature>
<dbReference type="InterPro" id="IPR007019">
    <property type="entry name" value="SURF6"/>
</dbReference>
<dbReference type="EMBL" id="GEFM01004001">
    <property type="protein sequence ID" value="JAP71795.1"/>
    <property type="molecule type" value="mRNA"/>
</dbReference>
<dbReference type="PANTHER" id="PTHR14369">
    <property type="entry name" value="SURFEIT LOCUS PROTEIN 6"/>
    <property type="match status" value="1"/>
</dbReference>
<reference evidence="6" key="1">
    <citation type="submission" date="2016-02" db="EMBL/GenBank/DDBJ databases">
        <title>RNAseq analyses of the midgut from blood- or serum-fed Ixodes ricinus ticks.</title>
        <authorList>
            <person name="Perner J."/>
            <person name="Provaznik J."/>
            <person name="Schrenkova J."/>
            <person name="Urbanova V."/>
            <person name="Ribeiro J.M."/>
            <person name="Kopacek P."/>
        </authorList>
    </citation>
    <scope>NUCLEOTIDE SEQUENCE</scope>
    <source>
        <tissue evidence="6">Gut</tissue>
    </source>
</reference>
<evidence type="ECO:0000256" key="2">
    <source>
        <dbReference type="ARBA" id="ARBA00005904"/>
    </source>
</evidence>
<proteinExistence type="evidence at transcript level"/>
<accession>A0A131Y002</accession>
<feature type="compositionally biased region" description="Basic and acidic residues" evidence="4">
    <location>
        <begin position="295"/>
        <end position="304"/>
    </location>
</feature>
<evidence type="ECO:0000256" key="1">
    <source>
        <dbReference type="ARBA" id="ARBA00004123"/>
    </source>
</evidence>
<sequence length="368" mass="42229">MGESSPSNGSDDPLCDLRSRLETENDYMLKLVDTIEPKYYFDQDTVDTLTSEVHQKVDERVKASKRMQKMSVHGKHKLARLDPSTFKTVSQILCDQGLESGGLTEKQSLKRLRRAQKKKAKMSTLHSVALDRASNLDELKHRLSEKIEALKGIRKTPVIQSREERKAKKLAEKKAAKKNKNKGPKVNNEDSTIPGGDLPPKKPVPGKPAPIFNREGKMVFSKFDLADSGIPDTEEKKKAFKSAVARSNQPKKLMHKLEVEAKKLKTLEERDPEQAKELKQKKQWLKAVDKAQGVKVKDDPELLKRSMKRQQKLRQQSQKKWQARVESTTQKQKERQDKRRENIKARKQAKLQTKMKRLKKKGRIIPGF</sequence>
<dbReference type="AlphaFoldDB" id="A0A131Y002"/>
<feature type="domain" description="Ribosomal RNA-processing protein 14/surfeit locus protein 6 C-terminal" evidence="5">
    <location>
        <begin position="161"/>
        <end position="356"/>
    </location>
</feature>
<dbReference type="GO" id="GO:0005730">
    <property type="term" value="C:nucleolus"/>
    <property type="evidence" value="ECO:0007669"/>
    <property type="project" value="TreeGrafter"/>
</dbReference>
<feature type="region of interest" description="Disordered" evidence="4">
    <location>
        <begin position="158"/>
        <end position="213"/>
    </location>
</feature>
<feature type="compositionally biased region" description="Basic and acidic residues" evidence="4">
    <location>
        <begin position="331"/>
        <end position="344"/>
    </location>
</feature>
<dbReference type="GO" id="GO:0042274">
    <property type="term" value="P:ribosomal small subunit biogenesis"/>
    <property type="evidence" value="ECO:0007669"/>
    <property type="project" value="TreeGrafter"/>
</dbReference>
<evidence type="ECO:0000313" key="6">
    <source>
        <dbReference type="EMBL" id="JAP71795.1"/>
    </source>
</evidence>